<dbReference type="EMBL" id="BOMS01000093">
    <property type="protein sequence ID" value="GIE69843.1"/>
    <property type="molecule type" value="Genomic_DNA"/>
</dbReference>
<feature type="domain" description="HTH marR-type" evidence="2">
    <location>
        <begin position="13"/>
        <end position="149"/>
    </location>
</feature>
<dbReference type="Proteomes" id="UP000624709">
    <property type="component" value="Unassembled WGS sequence"/>
</dbReference>
<dbReference type="InterPro" id="IPR039422">
    <property type="entry name" value="MarR/SlyA-like"/>
</dbReference>
<dbReference type="InterPro" id="IPR036390">
    <property type="entry name" value="WH_DNA-bd_sf"/>
</dbReference>
<evidence type="ECO:0000313" key="4">
    <source>
        <dbReference type="Proteomes" id="UP000624709"/>
    </source>
</evidence>
<dbReference type="PANTHER" id="PTHR33164:SF99">
    <property type="entry name" value="MARR FAMILY REGULATORY PROTEIN"/>
    <property type="match status" value="1"/>
</dbReference>
<dbReference type="SUPFAM" id="SSF46785">
    <property type="entry name" value="Winged helix' DNA-binding domain"/>
    <property type="match status" value="1"/>
</dbReference>
<name>A0ABQ4BGP2_9ACTN</name>
<dbReference type="InterPro" id="IPR036388">
    <property type="entry name" value="WH-like_DNA-bd_sf"/>
</dbReference>
<dbReference type="Gene3D" id="1.10.10.10">
    <property type="entry name" value="Winged helix-like DNA-binding domain superfamily/Winged helix DNA-binding domain"/>
    <property type="match status" value="1"/>
</dbReference>
<proteinExistence type="predicted"/>
<comment type="caution">
    <text evidence="3">The sequence shown here is derived from an EMBL/GenBank/DDBJ whole genome shotgun (WGS) entry which is preliminary data.</text>
</comment>
<sequence>MTSEEPTWLTAEQQRVWRSLHGVLLLLPIALDRQLQQDSELSLLEYYVLAGLSEDPTGAARLSDVAFLTNAELSRVSHLAARLEKRGLLVRRPDPADGRYTNAVITEEGRDLVRRAAPGHVATVRKLIFDALGEAGVPELGRAMDRIGTALSETDVPRIPGAGRRPPPGS</sequence>
<accession>A0ABQ4BGP2</accession>
<gene>
    <name evidence="3" type="ORF">Apa02nite_059510</name>
</gene>
<dbReference type="RefSeq" id="WP_239164662.1">
    <property type="nucleotide sequence ID" value="NZ_BAAATY010000027.1"/>
</dbReference>
<keyword evidence="4" id="KW-1185">Reference proteome</keyword>
<dbReference type="SMART" id="SM00347">
    <property type="entry name" value="HTH_MARR"/>
    <property type="match status" value="1"/>
</dbReference>
<evidence type="ECO:0000313" key="3">
    <source>
        <dbReference type="EMBL" id="GIE69843.1"/>
    </source>
</evidence>
<evidence type="ECO:0000259" key="2">
    <source>
        <dbReference type="PROSITE" id="PS50995"/>
    </source>
</evidence>
<dbReference type="PANTHER" id="PTHR33164">
    <property type="entry name" value="TRANSCRIPTIONAL REGULATOR, MARR FAMILY"/>
    <property type="match status" value="1"/>
</dbReference>
<dbReference type="Pfam" id="PF12802">
    <property type="entry name" value="MarR_2"/>
    <property type="match status" value="1"/>
</dbReference>
<evidence type="ECO:0000256" key="1">
    <source>
        <dbReference type="SAM" id="MobiDB-lite"/>
    </source>
</evidence>
<feature type="region of interest" description="Disordered" evidence="1">
    <location>
        <begin position="149"/>
        <end position="170"/>
    </location>
</feature>
<protein>
    <submittedName>
        <fullName evidence="3">MarR family transcriptional regulator</fullName>
    </submittedName>
</protein>
<organism evidence="3 4">
    <name type="scientific">Actinoplanes palleronii</name>
    <dbReference type="NCBI Taxonomy" id="113570"/>
    <lineage>
        <taxon>Bacteria</taxon>
        <taxon>Bacillati</taxon>
        <taxon>Actinomycetota</taxon>
        <taxon>Actinomycetes</taxon>
        <taxon>Micromonosporales</taxon>
        <taxon>Micromonosporaceae</taxon>
        <taxon>Actinoplanes</taxon>
    </lineage>
</organism>
<dbReference type="PROSITE" id="PS50995">
    <property type="entry name" value="HTH_MARR_2"/>
    <property type="match status" value="1"/>
</dbReference>
<reference evidence="3 4" key="1">
    <citation type="submission" date="2021-01" db="EMBL/GenBank/DDBJ databases">
        <title>Whole genome shotgun sequence of Actinoplanes palleronii NBRC 14916.</title>
        <authorList>
            <person name="Komaki H."/>
            <person name="Tamura T."/>
        </authorList>
    </citation>
    <scope>NUCLEOTIDE SEQUENCE [LARGE SCALE GENOMIC DNA]</scope>
    <source>
        <strain evidence="3 4">NBRC 14916</strain>
    </source>
</reference>
<dbReference type="InterPro" id="IPR000835">
    <property type="entry name" value="HTH_MarR-typ"/>
</dbReference>